<dbReference type="SUPFAM" id="SSF57850">
    <property type="entry name" value="RING/U-box"/>
    <property type="match status" value="1"/>
</dbReference>
<keyword evidence="7" id="KW-1185">Reference proteome</keyword>
<accession>A0ABP0TYH6</accession>
<dbReference type="PANTHER" id="PTHR15315:SF102">
    <property type="entry name" value="RING-TYPE DOMAIN-CONTAINING PROTEIN"/>
    <property type="match status" value="1"/>
</dbReference>
<evidence type="ECO:0000256" key="3">
    <source>
        <dbReference type="ARBA" id="ARBA00022833"/>
    </source>
</evidence>
<feature type="domain" description="RING-type" evidence="5">
    <location>
        <begin position="153"/>
        <end position="191"/>
    </location>
</feature>
<evidence type="ECO:0000256" key="4">
    <source>
        <dbReference type="PROSITE-ProRule" id="PRU00175"/>
    </source>
</evidence>
<organism evidence="6 7">
    <name type="scientific">Sphagnum troendelagicum</name>
    <dbReference type="NCBI Taxonomy" id="128251"/>
    <lineage>
        <taxon>Eukaryota</taxon>
        <taxon>Viridiplantae</taxon>
        <taxon>Streptophyta</taxon>
        <taxon>Embryophyta</taxon>
        <taxon>Bryophyta</taxon>
        <taxon>Sphagnophytina</taxon>
        <taxon>Sphagnopsida</taxon>
        <taxon>Sphagnales</taxon>
        <taxon>Sphagnaceae</taxon>
        <taxon>Sphagnum</taxon>
    </lineage>
</organism>
<evidence type="ECO:0000313" key="6">
    <source>
        <dbReference type="EMBL" id="CAK9205645.1"/>
    </source>
</evidence>
<dbReference type="PROSITE" id="PS50089">
    <property type="entry name" value="ZF_RING_2"/>
    <property type="match status" value="1"/>
</dbReference>
<dbReference type="PANTHER" id="PTHR15315">
    <property type="entry name" value="RING FINGER PROTEIN 41, 151"/>
    <property type="match status" value="1"/>
</dbReference>
<sequence length="249" mass="28616">MILLAMAQGKSFKESLKALEADIQHANTLASEFPRDYDGACLQMRLSYGPAAHFFLFLVRWTDCSLAGALGLLRILIYKVYMDGTTTMSTYERKASFHEFYAYIYPSLQQLDGGISAMEDMKQKSICQEHYKKKVEEEHDHMSEVDLERENECGICMESNTKIALPDCSHAMCLKCYREWRARSQSCPFCRGSLKRVNSCDLWIFTDSSDVQDMVTIARDNLNRLFMYIDKLPLLVSESVLAVYDTHIK</sequence>
<dbReference type="Gene3D" id="3.30.40.10">
    <property type="entry name" value="Zinc/RING finger domain, C3HC4 (zinc finger)"/>
    <property type="match status" value="1"/>
</dbReference>
<dbReference type="InterPro" id="IPR013083">
    <property type="entry name" value="Znf_RING/FYVE/PHD"/>
</dbReference>
<evidence type="ECO:0000259" key="5">
    <source>
        <dbReference type="PROSITE" id="PS50089"/>
    </source>
</evidence>
<name>A0ABP0TYH6_9BRYO</name>
<gene>
    <name evidence="6" type="ORF">CSSPTR1EN2_LOCUS7952</name>
</gene>
<proteinExistence type="predicted"/>
<keyword evidence="1" id="KW-0479">Metal-binding</keyword>
<protein>
    <recommendedName>
        <fullName evidence="5">RING-type domain-containing protein</fullName>
    </recommendedName>
</protein>
<dbReference type="InterPro" id="IPR017907">
    <property type="entry name" value="Znf_RING_CS"/>
</dbReference>
<dbReference type="Proteomes" id="UP001497512">
    <property type="component" value="Chromosome 15"/>
</dbReference>
<dbReference type="Pfam" id="PF13920">
    <property type="entry name" value="zf-C3HC4_3"/>
    <property type="match status" value="1"/>
</dbReference>
<reference evidence="6" key="1">
    <citation type="submission" date="2024-02" db="EMBL/GenBank/DDBJ databases">
        <authorList>
            <consortium name="ELIXIR-Norway"/>
            <consortium name="Elixir Norway"/>
        </authorList>
    </citation>
    <scope>NUCLEOTIDE SEQUENCE</scope>
</reference>
<dbReference type="SMART" id="SM00184">
    <property type="entry name" value="RING"/>
    <property type="match status" value="1"/>
</dbReference>
<evidence type="ECO:0000313" key="7">
    <source>
        <dbReference type="Proteomes" id="UP001497512"/>
    </source>
</evidence>
<dbReference type="InterPro" id="IPR001841">
    <property type="entry name" value="Znf_RING"/>
</dbReference>
<keyword evidence="3" id="KW-0862">Zinc</keyword>
<keyword evidence="2 4" id="KW-0863">Zinc-finger</keyword>
<evidence type="ECO:0000256" key="2">
    <source>
        <dbReference type="ARBA" id="ARBA00022771"/>
    </source>
</evidence>
<evidence type="ECO:0000256" key="1">
    <source>
        <dbReference type="ARBA" id="ARBA00022723"/>
    </source>
</evidence>
<dbReference type="EMBL" id="OZ019907">
    <property type="protein sequence ID" value="CAK9205645.1"/>
    <property type="molecule type" value="Genomic_DNA"/>
</dbReference>
<dbReference type="PROSITE" id="PS00518">
    <property type="entry name" value="ZF_RING_1"/>
    <property type="match status" value="1"/>
</dbReference>